<sequence>MKINWSQMTDEWIRQRFGDEMELDQIVNCRNELVNTGLIKDMELFIEKKTDEKCWLRRLPIFIKKGSNLNAQIRLNPKYQDKSITAGASFSKGQPSLNVNWSKIFYNKYNPFALDASVKMNSIKGLPQLSVKASLPWFEKDKHRDTYHASVATNCKENLWNGETVLFASKVSVGSDRLGAIRVLE</sequence>
<reference evidence="1" key="1">
    <citation type="submission" date="2013-12" db="EMBL/GenBank/DDBJ databases">
        <authorList>
            <person name="Omoto C.K."/>
            <person name="Sibley D."/>
            <person name="Venepally P."/>
            <person name="Hadjithomas M."/>
            <person name="Karamycheva S."/>
            <person name="Brunk B."/>
            <person name="Roos D."/>
            <person name="Caler E."/>
            <person name="Lorenzi H."/>
        </authorList>
    </citation>
    <scope>NUCLEOTIDE SEQUENCE</scope>
</reference>
<evidence type="ECO:0000313" key="2">
    <source>
        <dbReference type="Proteomes" id="UP000019763"/>
    </source>
</evidence>
<accession>A0A023BCV7</accession>
<dbReference type="EMBL" id="AFNH02000082">
    <property type="protein sequence ID" value="EZG86180.1"/>
    <property type="molecule type" value="Genomic_DNA"/>
</dbReference>
<protein>
    <submittedName>
        <fullName evidence="1">Uncharacterized protein</fullName>
    </submittedName>
</protein>
<dbReference type="Proteomes" id="UP000019763">
    <property type="component" value="Unassembled WGS sequence"/>
</dbReference>
<name>A0A023BCV7_GRENI</name>
<keyword evidence="2" id="KW-1185">Reference proteome</keyword>
<dbReference type="GeneID" id="22910646"/>
<evidence type="ECO:0000313" key="1">
    <source>
        <dbReference type="EMBL" id="EZG86180.1"/>
    </source>
</evidence>
<gene>
    <name evidence="1" type="ORF">GNI_010860</name>
</gene>
<comment type="caution">
    <text evidence="1">The sequence shown here is derived from an EMBL/GenBank/DDBJ whole genome shotgun (WGS) entry which is preliminary data.</text>
</comment>
<dbReference type="RefSeq" id="XP_011128783.1">
    <property type="nucleotide sequence ID" value="XM_011130481.1"/>
</dbReference>
<organism evidence="1 2">
    <name type="scientific">Gregarina niphandrodes</name>
    <name type="common">Septate eugregarine</name>
    <dbReference type="NCBI Taxonomy" id="110365"/>
    <lineage>
        <taxon>Eukaryota</taxon>
        <taxon>Sar</taxon>
        <taxon>Alveolata</taxon>
        <taxon>Apicomplexa</taxon>
        <taxon>Conoidasida</taxon>
        <taxon>Gregarinasina</taxon>
        <taxon>Eugregarinorida</taxon>
        <taxon>Gregarinidae</taxon>
        <taxon>Gregarina</taxon>
    </lineage>
</organism>
<proteinExistence type="predicted"/>
<dbReference type="AlphaFoldDB" id="A0A023BCV7"/>
<dbReference type="VEuPathDB" id="CryptoDB:GNI_010860"/>